<accession>A0A9P7UP75</accession>
<dbReference type="KEGG" id="more:E1B28_012683"/>
<dbReference type="SUPFAM" id="SSF48576">
    <property type="entry name" value="Terpenoid synthases"/>
    <property type="match status" value="1"/>
</dbReference>
<protein>
    <submittedName>
        <fullName evidence="1">Uncharacterized protein</fullName>
    </submittedName>
</protein>
<proteinExistence type="predicted"/>
<gene>
    <name evidence="1" type="ORF">E1B28_012683</name>
</gene>
<evidence type="ECO:0000313" key="1">
    <source>
        <dbReference type="EMBL" id="KAG7088715.1"/>
    </source>
</evidence>
<dbReference type="GeneID" id="66081758"/>
<dbReference type="InterPro" id="IPR008949">
    <property type="entry name" value="Isoprenoid_synthase_dom_sf"/>
</dbReference>
<comment type="caution">
    <text evidence="1">The sequence shown here is derived from an EMBL/GenBank/DDBJ whole genome shotgun (WGS) entry which is preliminary data.</text>
</comment>
<keyword evidence="2" id="KW-1185">Reference proteome</keyword>
<sequence length="173" mass="19289">MEGFNERLVMGVSQDDPILDVLAKTLLDTPKLFGRIQSNLIITATMDFITSLMMDMKIHKMAVNLGLTPFATYGRNMSGISTSYAMFVFPTEVDVEAYIQYLPQIRVFIDCMDEVLSFYKEETAGEENFASMLAMESSITKYEAIQRLADDVAGADKGVLRGLAGDQLALDNW</sequence>
<organism evidence="1 2">
    <name type="scientific">Marasmius oreades</name>
    <name type="common">fairy-ring Marasmius</name>
    <dbReference type="NCBI Taxonomy" id="181124"/>
    <lineage>
        <taxon>Eukaryota</taxon>
        <taxon>Fungi</taxon>
        <taxon>Dikarya</taxon>
        <taxon>Basidiomycota</taxon>
        <taxon>Agaricomycotina</taxon>
        <taxon>Agaricomycetes</taxon>
        <taxon>Agaricomycetidae</taxon>
        <taxon>Agaricales</taxon>
        <taxon>Marasmiineae</taxon>
        <taxon>Marasmiaceae</taxon>
        <taxon>Marasmius</taxon>
    </lineage>
</organism>
<dbReference type="Gene3D" id="1.10.600.10">
    <property type="entry name" value="Farnesyl Diphosphate Synthase"/>
    <property type="match status" value="1"/>
</dbReference>
<dbReference type="EMBL" id="CM032188">
    <property type="protein sequence ID" value="KAG7088715.1"/>
    <property type="molecule type" value="Genomic_DNA"/>
</dbReference>
<reference evidence="1" key="1">
    <citation type="journal article" date="2021" name="Genome Biol. Evol.">
        <title>The assembled and annotated genome of the fairy-ring fungus Marasmius oreades.</title>
        <authorList>
            <person name="Hiltunen M."/>
            <person name="Ament-Velasquez S.L."/>
            <person name="Johannesson H."/>
        </authorList>
    </citation>
    <scope>NUCLEOTIDE SEQUENCE</scope>
    <source>
        <strain evidence="1">03SP1</strain>
    </source>
</reference>
<evidence type="ECO:0000313" key="2">
    <source>
        <dbReference type="Proteomes" id="UP001049176"/>
    </source>
</evidence>
<name>A0A9P7UP75_9AGAR</name>
<dbReference type="Proteomes" id="UP001049176">
    <property type="component" value="Chromosome 8"/>
</dbReference>
<dbReference type="OrthoDB" id="2998174at2759"/>
<dbReference type="AlphaFoldDB" id="A0A9P7UP75"/>
<dbReference type="RefSeq" id="XP_043005186.1">
    <property type="nucleotide sequence ID" value="XM_043157818.1"/>
</dbReference>